<dbReference type="GO" id="GO:0016747">
    <property type="term" value="F:acyltransferase activity, transferring groups other than amino-acyl groups"/>
    <property type="evidence" value="ECO:0007669"/>
    <property type="project" value="InterPro"/>
</dbReference>
<reference evidence="2 3" key="1">
    <citation type="submission" date="2020-07" db="EMBL/GenBank/DDBJ databases">
        <authorList>
            <person name="Zhuang K."/>
            <person name="Ran Y."/>
        </authorList>
    </citation>
    <scope>NUCLEOTIDE SEQUENCE [LARGE SCALE GENOMIC DNA]</scope>
    <source>
        <strain evidence="2 3">WCH-YHL-001</strain>
    </source>
</reference>
<dbReference type="AlphaFoldDB" id="A0A7D6VI06"/>
<dbReference type="InterPro" id="IPR052729">
    <property type="entry name" value="Acyl/Acetyltrans_Enzymes"/>
</dbReference>
<dbReference type="InterPro" id="IPR000182">
    <property type="entry name" value="GNAT_dom"/>
</dbReference>
<dbReference type="KEGG" id="nhu:H0264_35855"/>
<organism evidence="2 3">
    <name type="scientific">Nocardia huaxiensis</name>
    <dbReference type="NCBI Taxonomy" id="2755382"/>
    <lineage>
        <taxon>Bacteria</taxon>
        <taxon>Bacillati</taxon>
        <taxon>Actinomycetota</taxon>
        <taxon>Actinomycetes</taxon>
        <taxon>Mycobacteriales</taxon>
        <taxon>Nocardiaceae</taxon>
        <taxon>Nocardia</taxon>
    </lineage>
</organism>
<dbReference type="PANTHER" id="PTHR47237">
    <property type="entry name" value="SLL0310 PROTEIN"/>
    <property type="match status" value="1"/>
</dbReference>
<dbReference type="RefSeq" id="WP_181581634.1">
    <property type="nucleotide sequence ID" value="NZ_CP059399.1"/>
</dbReference>
<dbReference type="Pfam" id="PF00583">
    <property type="entry name" value="Acetyltransf_1"/>
    <property type="match status" value="1"/>
</dbReference>
<proteinExistence type="predicted"/>
<dbReference type="EMBL" id="CP059399">
    <property type="protein sequence ID" value="QLY30436.1"/>
    <property type="molecule type" value="Genomic_DNA"/>
</dbReference>
<dbReference type="Pfam" id="PF18014">
    <property type="entry name" value="Acetyltransf_18"/>
    <property type="match status" value="1"/>
</dbReference>
<gene>
    <name evidence="2" type="ORF">H0264_35855</name>
</gene>
<dbReference type="CDD" id="cd04301">
    <property type="entry name" value="NAT_SF"/>
    <property type="match status" value="1"/>
</dbReference>
<dbReference type="InterPro" id="IPR016181">
    <property type="entry name" value="Acyl_CoA_acyltransferase"/>
</dbReference>
<dbReference type="InterPro" id="IPR041496">
    <property type="entry name" value="YitH/HolE_GNAT"/>
</dbReference>
<dbReference type="PANTHER" id="PTHR47237:SF1">
    <property type="entry name" value="SLL0310 PROTEIN"/>
    <property type="match status" value="1"/>
</dbReference>
<feature type="domain" description="N-acetyltransferase" evidence="1">
    <location>
        <begin position="144"/>
        <end position="286"/>
    </location>
</feature>
<feature type="domain" description="N-acetyltransferase" evidence="1">
    <location>
        <begin position="11"/>
        <end position="143"/>
    </location>
</feature>
<dbReference type="Gene3D" id="3.40.630.30">
    <property type="match status" value="1"/>
</dbReference>
<dbReference type="SUPFAM" id="SSF55729">
    <property type="entry name" value="Acyl-CoA N-acyltransferases (Nat)"/>
    <property type="match status" value="1"/>
</dbReference>
<accession>A0A7D6VI06</accession>
<protein>
    <submittedName>
        <fullName evidence="2">GNAT family N-acetyltransferase</fullName>
    </submittedName>
</protein>
<keyword evidence="2" id="KW-0808">Transferase</keyword>
<evidence type="ECO:0000313" key="3">
    <source>
        <dbReference type="Proteomes" id="UP000515512"/>
    </source>
</evidence>
<evidence type="ECO:0000313" key="2">
    <source>
        <dbReference type="EMBL" id="QLY30436.1"/>
    </source>
</evidence>
<dbReference type="PROSITE" id="PS51186">
    <property type="entry name" value="GNAT"/>
    <property type="match status" value="2"/>
</dbReference>
<keyword evidence="3" id="KW-1185">Reference proteome</keyword>
<evidence type="ECO:0000259" key="1">
    <source>
        <dbReference type="PROSITE" id="PS51186"/>
    </source>
</evidence>
<dbReference type="Gene3D" id="3.40.630.90">
    <property type="match status" value="1"/>
</dbReference>
<sequence length="286" mass="30577">MPDAVSGLEDLVIDRATPEDWAIVTEWAAGEGWNPGAGDAAAFFAQDPNGFFLGRLGGEPVSAISVVNYGSDYAFLGFYLVRPDLRGHGLGLATWRTGLAHAGGRVVGLDGVPDQQDNYRRSGFELAYRSARFAGVPDLPPTDGTVRPMSPDDAVAVYRYDSACLPADRPEFLAEWLGGPGRRTVVRVVDGELTGFAQARPSRDGLRVGPLFADTAADARQLLSALAEFASGTPLAVDVPLRNEPAVKLMTEAGLTPSFETARMYTGRVRNHHQDKVFGVTSLELG</sequence>
<name>A0A7D6VI06_9NOCA</name>
<dbReference type="Proteomes" id="UP000515512">
    <property type="component" value="Chromosome"/>
</dbReference>